<dbReference type="GO" id="GO:0003678">
    <property type="term" value="F:DNA helicase activity"/>
    <property type="evidence" value="ECO:0007669"/>
    <property type="project" value="TreeGrafter"/>
</dbReference>
<evidence type="ECO:0000313" key="6">
    <source>
        <dbReference type="EMBL" id="KAG8239452.1"/>
    </source>
</evidence>
<dbReference type="InterPro" id="IPR007502">
    <property type="entry name" value="Helicase-assoc_dom"/>
</dbReference>
<dbReference type="EMBL" id="KZ309653">
    <property type="protein sequence ID" value="KAG8239452.1"/>
    <property type="molecule type" value="Genomic_DNA"/>
</dbReference>
<dbReference type="Pfam" id="PF21010">
    <property type="entry name" value="HA2_C"/>
    <property type="match status" value="1"/>
</dbReference>
<dbReference type="InterPro" id="IPR027417">
    <property type="entry name" value="P-loop_NTPase"/>
</dbReference>
<dbReference type="OrthoDB" id="5600252at2759"/>
<evidence type="ECO:0000256" key="2">
    <source>
        <dbReference type="ARBA" id="ARBA00022801"/>
    </source>
</evidence>
<protein>
    <recommendedName>
        <fullName evidence="5">Helicase-associated domain-containing protein</fullName>
    </recommendedName>
</protein>
<keyword evidence="7" id="KW-1185">Reference proteome</keyword>
<proteinExistence type="predicted"/>
<dbReference type="SMART" id="SM00847">
    <property type="entry name" value="HA2"/>
    <property type="match status" value="1"/>
</dbReference>
<accession>A0A8K0PAS7</accession>
<dbReference type="InterPro" id="IPR048333">
    <property type="entry name" value="HA2_WH"/>
</dbReference>
<evidence type="ECO:0000259" key="5">
    <source>
        <dbReference type="SMART" id="SM00847"/>
    </source>
</evidence>
<dbReference type="Proteomes" id="UP000792457">
    <property type="component" value="Unassembled WGS sequence"/>
</dbReference>
<organism evidence="6 7">
    <name type="scientific">Ladona fulva</name>
    <name type="common">Scarce chaser dragonfly</name>
    <name type="synonym">Libellula fulva</name>
    <dbReference type="NCBI Taxonomy" id="123851"/>
    <lineage>
        <taxon>Eukaryota</taxon>
        <taxon>Metazoa</taxon>
        <taxon>Ecdysozoa</taxon>
        <taxon>Arthropoda</taxon>
        <taxon>Hexapoda</taxon>
        <taxon>Insecta</taxon>
        <taxon>Pterygota</taxon>
        <taxon>Palaeoptera</taxon>
        <taxon>Odonata</taxon>
        <taxon>Epiprocta</taxon>
        <taxon>Anisoptera</taxon>
        <taxon>Libelluloidea</taxon>
        <taxon>Libellulidae</taxon>
        <taxon>Ladona</taxon>
    </lineage>
</organism>
<keyword evidence="3" id="KW-0347">Helicase</keyword>
<name>A0A8K0PAS7_LADFU</name>
<dbReference type="GO" id="GO:0003724">
    <property type="term" value="F:RNA helicase activity"/>
    <property type="evidence" value="ECO:0007669"/>
    <property type="project" value="TreeGrafter"/>
</dbReference>
<dbReference type="GO" id="GO:0002151">
    <property type="term" value="F:G-quadruplex RNA binding"/>
    <property type="evidence" value="ECO:0007669"/>
    <property type="project" value="TreeGrafter"/>
</dbReference>
<reference evidence="6" key="1">
    <citation type="submission" date="2013-04" db="EMBL/GenBank/DDBJ databases">
        <authorList>
            <person name="Qu J."/>
            <person name="Murali S.C."/>
            <person name="Bandaranaike D."/>
            <person name="Bellair M."/>
            <person name="Blankenburg K."/>
            <person name="Chao H."/>
            <person name="Dinh H."/>
            <person name="Doddapaneni H."/>
            <person name="Downs B."/>
            <person name="Dugan-Rocha S."/>
            <person name="Elkadiri S."/>
            <person name="Gnanaolivu R.D."/>
            <person name="Hernandez B."/>
            <person name="Javaid M."/>
            <person name="Jayaseelan J.C."/>
            <person name="Lee S."/>
            <person name="Li M."/>
            <person name="Ming W."/>
            <person name="Munidasa M."/>
            <person name="Muniz J."/>
            <person name="Nguyen L."/>
            <person name="Ongeri F."/>
            <person name="Osuji N."/>
            <person name="Pu L.-L."/>
            <person name="Puazo M."/>
            <person name="Qu C."/>
            <person name="Quiroz J."/>
            <person name="Raj R."/>
            <person name="Weissenberger G."/>
            <person name="Xin Y."/>
            <person name="Zou X."/>
            <person name="Han Y."/>
            <person name="Richards S."/>
            <person name="Worley K."/>
            <person name="Muzny D."/>
            <person name="Gibbs R."/>
        </authorList>
    </citation>
    <scope>NUCLEOTIDE SEQUENCE</scope>
    <source>
        <strain evidence="6">Sampled in the wild</strain>
    </source>
</reference>
<dbReference type="Pfam" id="PF04408">
    <property type="entry name" value="WHD_HA2"/>
    <property type="match status" value="1"/>
</dbReference>
<dbReference type="PANTHER" id="PTHR18934:SF257">
    <property type="entry name" value="ATP-DEPENDENT RNA HELICASE DHX30"/>
    <property type="match status" value="1"/>
</dbReference>
<reference evidence="6" key="2">
    <citation type="submission" date="2017-10" db="EMBL/GenBank/DDBJ databases">
        <title>Ladona fulva Genome sequencing and assembly.</title>
        <authorList>
            <person name="Murali S."/>
            <person name="Richards S."/>
            <person name="Bandaranaike D."/>
            <person name="Bellair M."/>
            <person name="Blankenburg K."/>
            <person name="Chao H."/>
            <person name="Dinh H."/>
            <person name="Doddapaneni H."/>
            <person name="Dugan-Rocha S."/>
            <person name="Elkadiri S."/>
            <person name="Gnanaolivu R."/>
            <person name="Hernandez B."/>
            <person name="Skinner E."/>
            <person name="Javaid M."/>
            <person name="Lee S."/>
            <person name="Li M."/>
            <person name="Ming W."/>
            <person name="Munidasa M."/>
            <person name="Muniz J."/>
            <person name="Nguyen L."/>
            <person name="Hughes D."/>
            <person name="Osuji N."/>
            <person name="Pu L.-L."/>
            <person name="Puazo M."/>
            <person name="Qu C."/>
            <person name="Quiroz J."/>
            <person name="Raj R."/>
            <person name="Weissenberger G."/>
            <person name="Xin Y."/>
            <person name="Zou X."/>
            <person name="Han Y."/>
            <person name="Worley K."/>
            <person name="Muzny D."/>
            <person name="Gibbs R."/>
        </authorList>
    </citation>
    <scope>NUCLEOTIDE SEQUENCE</scope>
    <source>
        <strain evidence="6">Sampled in the wild</strain>
    </source>
</reference>
<dbReference type="Gene3D" id="1.20.120.1080">
    <property type="match status" value="1"/>
</dbReference>
<sequence length="275" mass="30873">MLCMTYSRDMRAADFLSEMPEPPPNDSVVQAVRELVALGALEEGPEERLTPLGRRIALFTTHPKLSKALVHAAIFRCVSPMVTIATVLSVEREPFQSALVDKASVRGAKSHFCPTSDHLALSFMHEKWEETMNARNSSISSENFCSSYGLSRDSMALIQSLRRIYAEHLYQSRLLPTTEDIGLEDDDDHDWRKRRGNANGSSMTWSSWRRSRTNGITAEGLDSFADRSARCNQLAMENELVLGVLLSGVGSILRRRQWDMRKGKVKKNAPTLVTE</sequence>
<dbReference type="GO" id="GO:0005737">
    <property type="term" value="C:cytoplasm"/>
    <property type="evidence" value="ECO:0007669"/>
    <property type="project" value="TreeGrafter"/>
</dbReference>
<evidence type="ECO:0000256" key="3">
    <source>
        <dbReference type="ARBA" id="ARBA00022806"/>
    </source>
</evidence>
<keyword evidence="1" id="KW-0547">Nucleotide-binding</keyword>
<dbReference type="GO" id="GO:0005634">
    <property type="term" value="C:nucleus"/>
    <property type="evidence" value="ECO:0007669"/>
    <property type="project" value="TreeGrafter"/>
</dbReference>
<dbReference type="AlphaFoldDB" id="A0A8K0PAS7"/>
<evidence type="ECO:0000256" key="1">
    <source>
        <dbReference type="ARBA" id="ARBA00022741"/>
    </source>
</evidence>
<dbReference type="SUPFAM" id="SSF52540">
    <property type="entry name" value="P-loop containing nucleoside triphosphate hydrolases"/>
    <property type="match status" value="1"/>
</dbReference>
<keyword evidence="2" id="KW-0378">Hydrolase</keyword>
<feature type="domain" description="Helicase-associated" evidence="5">
    <location>
        <begin position="30"/>
        <end position="122"/>
    </location>
</feature>
<evidence type="ECO:0000256" key="4">
    <source>
        <dbReference type="ARBA" id="ARBA00022840"/>
    </source>
</evidence>
<gene>
    <name evidence="6" type="ORF">J437_LFUL017586</name>
</gene>
<keyword evidence="4" id="KW-0067">ATP-binding</keyword>
<feature type="non-terminal residue" evidence="6">
    <location>
        <position position="1"/>
    </location>
</feature>
<dbReference type="GO" id="GO:0016787">
    <property type="term" value="F:hydrolase activity"/>
    <property type="evidence" value="ECO:0007669"/>
    <property type="project" value="UniProtKB-KW"/>
</dbReference>
<evidence type="ECO:0000313" key="7">
    <source>
        <dbReference type="Proteomes" id="UP000792457"/>
    </source>
</evidence>
<comment type="caution">
    <text evidence="6">The sequence shown here is derived from an EMBL/GenBank/DDBJ whole genome shotgun (WGS) entry which is preliminary data.</text>
</comment>
<dbReference type="PANTHER" id="PTHR18934">
    <property type="entry name" value="ATP-DEPENDENT RNA HELICASE"/>
    <property type="match status" value="1"/>
</dbReference>
<dbReference type="GO" id="GO:0005524">
    <property type="term" value="F:ATP binding"/>
    <property type="evidence" value="ECO:0007669"/>
    <property type="project" value="UniProtKB-KW"/>
</dbReference>